<dbReference type="Gene3D" id="3.40.309.10">
    <property type="entry name" value="Aldehyde Dehydrogenase, Chain A, domain 2"/>
    <property type="match status" value="1"/>
</dbReference>
<evidence type="ECO:0000259" key="6">
    <source>
        <dbReference type="Pfam" id="PF00171"/>
    </source>
</evidence>
<dbReference type="PROSITE" id="PS00687">
    <property type="entry name" value="ALDEHYDE_DEHYDR_GLU"/>
    <property type="match status" value="1"/>
</dbReference>
<reference evidence="7 8" key="1">
    <citation type="submission" date="2020-08" db="EMBL/GenBank/DDBJ databases">
        <title>Acidobacteriota in marine sediments use diverse sulfur dissimilation pathways.</title>
        <authorList>
            <person name="Wasmund K."/>
        </authorList>
    </citation>
    <scope>NUCLEOTIDE SEQUENCE [LARGE SCALE GENOMIC DNA]</scope>
    <source>
        <strain evidence="7">MAG AM4</strain>
    </source>
</reference>
<proteinExistence type="inferred from homology"/>
<evidence type="ECO:0000256" key="4">
    <source>
        <dbReference type="PROSITE-ProRule" id="PRU10007"/>
    </source>
</evidence>
<dbReference type="PANTHER" id="PTHR43720">
    <property type="entry name" value="2-AMINOMUCONIC SEMIALDEHYDE DEHYDROGENASE"/>
    <property type="match status" value="1"/>
</dbReference>
<comment type="similarity">
    <text evidence="1 5">Belongs to the aldehyde dehydrogenase family.</text>
</comment>
<protein>
    <submittedName>
        <fullName evidence="7">Aldehyde dehydrogenase</fullName>
    </submittedName>
</protein>
<dbReference type="InterPro" id="IPR016162">
    <property type="entry name" value="Ald_DH_N"/>
</dbReference>
<organism evidence="7 8">
    <name type="scientific">Candidatus Polarisedimenticola svalbardensis</name>
    <dbReference type="NCBI Taxonomy" id="2886004"/>
    <lineage>
        <taxon>Bacteria</taxon>
        <taxon>Pseudomonadati</taxon>
        <taxon>Acidobacteriota</taxon>
        <taxon>Candidatus Polarisedimenticolia</taxon>
        <taxon>Candidatus Polarisedimenticolales</taxon>
        <taxon>Candidatus Polarisedimenticolaceae</taxon>
        <taxon>Candidatus Polarisedimenticola</taxon>
    </lineage>
</organism>
<dbReference type="FunFam" id="3.40.605.10:FF:000001">
    <property type="entry name" value="Aldehyde dehydrogenase 1"/>
    <property type="match status" value="1"/>
</dbReference>
<keyword evidence="3" id="KW-0520">NAD</keyword>
<dbReference type="PROSITE" id="PS00070">
    <property type="entry name" value="ALDEHYDE_DEHYDR_CYS"/>
    <property type="match status" value="1"/>
</dbReference>
<comment type="caution">
    <text evidence="7">The sequence shown here is derived from an EMBL/GenBank/DDBJ whole genome shotgun (WGS) entry which is preliminary data.</text>
</comment>
<dbReference type="InterPro" id="IPR016161">
    <property type="entry name" value="Ald_DH/histidinol_DH"/>
</dbReference>
<evidence type="ECO:0000256" key="1">
    <source>
        <dbReference type="ARBA" id="ARBA00009986"/>
    </source>
</evidence>
<feature type="domain" description="Aldehyde dehydrogenase" evidence="6">
    <location>
        <begin position="15"/>
        <end position="477"/>
    </location>
</feature>
<keyword evidence="2 5" id="KW-0560">Oxidoreductase</keyword>
<accession>A0A8J7C2C0</accession>
<dbReference type="PANTHER" id="PTHR43720:SF2">
    <property type="entry name" value="2-AMINOMUCONIC SEMIALDEHYDE DEHYDROGENASE"/>
    <property type="match status" value="1"/>
</dbReference>
<dbReference type="InterPro" id="IPR016163">
    <property type="entry name" value="Ald_DH_C"/>
</dbReference>
<name>A0A8J7C2C0_9BACT</name>
<evidence type="ECO:0000313" key="8">
    <source>
        <dbReference type="Proteomes" id="UP000648239"/>
    </source>
</evidence>
<dbReference type="CDD" id="cd07093">
    <property type="entry name" value="ALDH_F8_HMSADH"/>
    <property type="match status" value="1"/>
</dbReference>
<dbReference type="SUPFAM" id="SSF53720">
    <property type="entry name" value="ALDH-like"/>
    <property type="match status" value="1"/>
</dbReference>
<dbReference type="InterPro" id="IPR015590">
    <property type="entry name" value="Aldehyde_DH_dom"/>
</dbReference>
<dbReference type="Gene3D" id="3.40.605.10">
    <property type="entry name" value="Aldehyde Dehydrogenase, Chain A, domain 1"/>
    <property type="match status" value="1"/>
</dbReference>
<evidence type="ECO:0000256" key="2">
    <source>
        <dbReference type="ARBA" id="ARBA00023002"/>
    </source>
</evidence>
<dbReference type="FunFam" id="3.40.309.10:FF:000012">
    <property type="entry name" value="Betaine aldehyde dehydrogenase"/>
    <property type="match status" value="1"/>
</dbReference>
<feature type="active site" evidence="4">
    <location>
        <position position="248"/>
    </location>
</feature>
<dbReference type="InterPro" id="IPR016160">
    <property type="entry name" value="Ald_DH_CS_CYS"/>
</dbReference>
<dbReference type="GO" id="GO:0004030">
    <property type="term" value="F:aldehyde dehydrogenase [NAD(P)+] activity"/>
    <property type="evidence" value="ECO:0007669"/>
    <property type="project" value="UniProtKB-ARBA"/>
</dbReference>
<dbReference type="Proteomes" id="UP000648239">
    <property type="component" value="Unassembled WGS sequence"/>
</dbReference>
<evidence type="ECO:0000256" key="5">
    <source>
        <dbReference type="RuleBase" id="RU003345"/>
    </source>
</evidence>
<dbReference type="EMBL" id="JACXWD010000054">
    <property type="protein sequence ID" value="MBD3869030.1"/>
    <property type="molecule type" value="Genomic_DNA"/>
</dbReference>
<sequence length="481" mass="51898">MRTILNFIDGDARESSSGRTLDNFEPATGEVYSQVADSDADDIHAAYLAARDAFPAWSKTPASERSSILLDIAGAIEANLQRYAEAESRDTGKPVRLAATVDIPRAVSNLRFFATAILHTASELHATDHEALNYTLRRPRGVAGLISPWNLPLYLLTWKIAPALAAGNTAVAKPSEVTPMTAALLGESCAAAGLPPGVLNIVHGRGSEAGVALTAHPGIGTISFTGGTSTGAEIARTAAPMFKKLSLEMGGKNPNIIFEDADLDRALNESVRSSFANQGQICLCGSRILVQRSVYERFLERFVPLVEKLKTGDPQDPDTTQGAVVSKTHRDKILGYIDLAREEGGRVLCGGSVPEPANERCRNGWFVTPTVIADLPMDCRVNQEEIFGPAVTITPFKDEDEAVAMANCTRYGLAASIWTRDLARAHRMAERIDSGTVWINCWMVRDLRVPFGGMKDSGVGREGGEEALRFFTEPKNVCVKL</sequence>
<evidence type="ECO:0000256" key="3">
    <source>
        <dbReference type="ARBA" id="ARBA00023027"/>
    </source>
</evidence>
<evidence type="ECO:0000313" key="7">
    <source>
        <dbReference type="EMBL" id="MBD3869030.1"/>
    </source>
</evidence>
<gene>
    <name evidence="7" type="ORF">IFK94_12980</name>
</gene>
<dbReference type="Pfam" id="PF00171">
    <property type="entry name" value="Aldedh"/>
    <property type="match status" value="1"/>
</dbReference>
<dbReference type="InterPro" id="IPR029510">
    <property type="entry name" value="Ald_DH_CS_GLU"/>
</dbReference>
<dbReference type="AlphaFoldDB" id="A0A8J7C2C0"/>